<keyword evidence="2" id="KW-0238">DNA-binding</keyword>
<feature type="domain" description="Tyr recombinase" evidence="4">
    <location>
        <begin position="201"/>
        <end position="369"/>
    </location>
</feature>
<evidence type="ECO:0000256" key="1">
    <source>
        <dbReference type="ARBA" id="ARBA00008857"/>
    </source>
</evidence>
<dbReference type="AlphaFoldDB" id="A0A1Q6F9R1"/>
<evidence type="ECO:0000256" key="2">
    <source>
        <dbReference type="ARBA" id="ARBA00023125"/>
    </source>
</evidence>
<name>A0A1Q6F9R1_9BACT</name>
<dbReference type="Pfam" id="PF13102">
    <property type="entry name" value="Phage_int_SAM_5"/>
    <property type="match status" value="1"/>
</dbReference>
<dbReference type="InterPro" id="IPR013762">
    <property type="entry name" value="Integrase-like_cat_sf"/>
</dbReference>
<dbReference type="STRING" id="28117.BHV66_03445"/>
<dbReference type="EMBL" id="MNQH01000004">
    <property type="protein sequence ID" value="OKY95634.1"/>
    <property type="molecule type" value="Genomic_DNA"/>
</dbReference>
<dbReference type="InterPro" id="IPR025269">
    <property type="entry name" value="SAM-like_dom"/>
</dbReference>
<evidence type="ECO:0000259" key="4">
    <source>
        <dbReference type="PROSITE" id="PS51898"/>
    </source>
</evidence>
<organism evidence="5 6">
    <name type="scientific">Alistipes putredinis</name>
    <dbReference type="NCBI Taxonomy" id="28117"/>
    <lineage>
        <taxon>Bacteria</taxon>
        <taxon>Pseudomonadati</taxon>
        <taxon>Bacteroidota</taxon>
        <taxon>Bacteroidia</taxon>
        <taxon>Bacteroidales</taxon>
        <taxon>Rikenellaceae</taxon>
        <taxon>Alistipes</taxon>
    </lineage>
</organism>
<dbReference type="CDD" id="cd01185">
    <property type="entry name" value="INTN1_C_like"/>
    <property type="match status" value="1"/>
</dbReference>
<dbReference type="InterPro" id="IPR002104">
    <property type="entry name" value="Integrase_catalytic"/>
</dbReference>
<dbReference type="RefSeq" id="WP_278339075.1">
    <property type="nucleotide sequence ID" value="NZ_BAAFLA010000019.1"/>
</dbReference>
<dbReference type="Pfam" id="PF00589">
    <property type="entry name" value="Phage_integrase"/>
    <property type="match status" value="1"/>
</dbReference>
<dbReference type="PROSITE" id="PS51898">
    <property type="entry name" value="TYR_RECOMBINASE"/>
    <property type="match status" value="1"/>
</dbReference>
<proteinExistence type="inferred from homology"/>
<dbReference type="Gene3D" id="1.10.443.10">
    <property type="entry name" value="Intergrase catalytic core"/>
    <property type="match status" value="1"/>
</dbReference>
<dbReference type="GO" id="GO:0003677">
    <property type="term" value="F:DNA binding"/>
    <property type="evidence" value="ECO:0007669"/>
    <property type="project" value="UniProtKB-KW"/>
</dbReference>
<dbReference type="InterPro" id="IPR050090">
    <property type="entry name" value="Tyrosine_recombinase_XerCD"/>
</dbReference>
<accession>A0A1Q6F9R1</accession>
<reference evidence="5 6" key="1">
    <citation type="journal article" date="2016" name="Nat. Biotechnol.">
        <title>Measurement of bacterial replication rates in microbial communities.</title>
        <authorList>
            <person name="Brown C.T."/>
            <person name="Olm M.R."/>
            <person name="Thomas B.C."/>
            <person name="Banfield J.F."/>
        </authorList>
    </citation>
    <scope>NUCLEOTIDE SEQUENCE [LARGE SCALE GENOMIC DNA]</scope>
    <source>
        <strain evidence="5">CAG:67_53_122</strain>
    </source>
</reference>
<dbReference type="GO" id="GO:0015074">
    <property type="term" value="P:DNA integration"/>
    <property type="evidence" value="ECO:0007669"/>
    <property type="project" value="InterPro"/>
</dbReference>
<gene>
    <name evidence="5" type="ORF">BHV66_03445</name>
</gene>
<comment type="caution">
    <text evidence="5">The sequence shown here is derived from an EMBL/GenBank/DDBJ whole genome shotgun (WGS) entry which is preliminary data.</text>
</comment>
<evidence type="ECO:0000313" key="5">
    <source>
        <dbReference type="EMBL" id="OKY95634.1"/>
    </source>
</evidence>
<dbReference type="Proteomes" id="UP000187417">
    <property type="component" value="Unassembled WGS sequence"/>
</dbReference>
<protein>
    <submittedName>
        <fullName evidence="5">Recombinase</fullName>
    </submittedName>
</protein>
<dbReference type="InterPro" id="IPR010998">
    <property type="entry name" value="Integrase_recombinase_N"/>
</dbReference>
<sequence length="374" mass="43330">MEIKIRQKPQRSTGKTSLVLEYYYGYTRDDEGRIKHRRKFETLEYYLYTDPKNKLERDHNKVNLEMAEKVKAKRLLAEQNEQYGFAVKYKIRTNLVEYIKGLIEQRKESPGNWGNWDSALKHLVAYAGTNTTFEMVDKKFVEGFKTYLAKQAKTKSNTALSTNSQSSYFLKLKAALNQAVEDGIIPHSPAMSVKPAHVEDVHREYLTFDELQRLAKTECPYPVLKDAFLFSCLTGMRWSDINKLTWAEVQEFDGGTRIVFRQKKTKGLEYLDITGQAVRYMGQRGKADERVFAGLKYSAWHNLALREWCLKAGITKHITFHCGRHTFAVLQLSLGTEIYTVSKLLGHRELKTTQVYAQIMDAKKREAVNRIPEL</sequence>
<evidence type="ECO:0000256" key="3">
    <source>
        <dbReference type="ARBA" id="ARBA00023172"/>
    </source>
</evidence>
<dbReference type="PANTHER" id="PTHR30349:SF64">
    <property type="entry name" value="PROPHAGE INTEGRASE INTD-RELATED"/>
    <property type="match status" value="1"/>
</dbReference>
<comment type="similarity">
    <text evidence="1">Belongs to the 'phage' integrase family.</text>
</comment>
<dbReference type="PANTHER" id="PTHR30349">
    <property type="entry name" value="PHAGE INTEGRASE-RELATED"/>
    <property type="match status" value="1"/>
</dbReference>
<dbReference type="GO" id="GO:0006310">
    <property type="term" value="P:DNA recombination"/>
    <property type="evidence" value="ECO:0007669"/>
    <property type="project" value="UniProtKB-KW"/>
</dbReference>
<dbReference type="SUPFAM" id="SSF56349">
    <property type="entry name" value="DNA breaking-rejoining enzymes"/>
    <property type="match status" value="1"/>
</dbReference>
<keyword evidence="3" id="KW-0233">DNA recombination</keyword>
<dbReference type="InterPro" id="IPR011010">
    <property type="entry name" value="DNA_brk_join_enz"/>
</dbReference>
<dbReference type="Gene3D" id="1.10.150.130">
    <property type="match status" value="1"/>
</dbReference>
<evidence type="ECO:0000313" key="6">
    <source>
        <dbReference type="Proteomes" id="UP000187417"/>
    </source>
</evidence>